<gene>
    <name evidence="1" type="ORF">ONZ43_g3357</name>
</gene>
<keyword evidence="2" id="KW-1185">Reference proteome</keyword>
<name>A0ACC2IX19_9PEZI</name>
<reference evidence="1" key="1">
    <citation type="submission" date="2022-11" db="EMBL/GenBank/DDBJ databases">
        <title>Genome Sequence of Nemania bipapillata.</title>
        <authorList>
            <person name="Buettner E."/>
        </authorList>
    </citation>
    <scope>NUCLEOTIDE SEQUENCE</scope>
    <source>
        <strain evidence="1">CP14</strain>
    </source>
</reference>
<comment type="caution">
    <text evidence="1">The sequence shown here is derived from an EMBL/GenBank/DDBJ whole genome shotgun (WGS) entry which is preliminary data.</text>
</comment>
<organism evidence="1 2">
    <name type="scientific">Nemania bipapillata</name>
    <dbReference type="NCBI Taxonomy" id="110536"/>
    <lineage>
        <taxon>Eukaryota</taxon>
        <taxon>Fungi</taxon>
        <taxon>Dikarya</taxon>
        <taxon>Ascomycota</taxon>
        <taxon>Pezizomycotina</taxon>
        <taxon>Sordariomycetes</taxon>
        <taxon>Xylariomycetidae</taxon>
        <taxon>Xylariales</taxon>
        <taxon>Xylariaceae</taxon>
        <taxon>Nemania</taxon>
    </lineage>
</organism>
<proteinExistence type="predicted"/>
<dbReference type="Proteomes" id="UP001153334">
    <property type="component" value="Unassembled WGS sequence"/>
</dbReference>
<accession>A0ACC2IX19</accession>
<dbReference type="EMBL" id="JAPESX010000772">
    <property type="protein sequence ID" value="KAJ8119765.1"/>
    <property type="molecule type" value="Genomic_DNA"/>
</dbReference>
<evidence type="ECO:0000313" key="2">
    <source>
        <dbReference type="Proteomes" id="UP001153334"/>
    </source>
</evidence>
<sequence length="459" mass="50963">MFSLPGAMSAVVIALTVSVVAALVRIYSDPLKHIPGPTIARFTPLWLWYISWKGVECTEIDALHKKYGPVVRVAPNEVDISDGRAGRLIYVKNGGYLKSPVYRNVDINGFMTIFTTADPAYRAPRAKAVAPLFANQQVIQTREQAQQITARMIAELERRKAESAGHPVDVLNLFRAMSLDTMSFCLLGEPLNSIDRERFPATDFVDAVASAGRFFILPGWLFPTVEYLARIVHKNRHAIAASTQHAQDFVTRVVDRSISEEKYVARTYQGRLLSIGISREETIVQVLDILFAGTDGGGTVLSLLARLLADHPQKYERLREEVMNNSTLDAQALPYLSSVVKESGMRVDGLPFIPAGTSVGISAYSLHLNSEVFPDPRAFSPERWLKPSEAMLRDSAYFGQGSRQCIGRNFAWATLCWGAEGLVRSDVLRGARSVKPDVGNHQWFNSVSPDGKHELIWED</sequence>
<evidence type="ECO:0000313" key="1">
    <source>
        <dbReference type="EMBL" id="KAJ8119765.1"/>
    </source>
</evidence>
<protein>
    <submittedName>
        <fullName evidence="1">Uncharacterized protein</fullName>
    </submittedName>
</protein>